<sequence>MRIPAAVLAEVDYRAAVIDELTARNRYLPPPLADRALLGHLEDLVGRLQARMRRDFHPAPQDSVLARKAARGSRPLPYVALEDRFIYRALVNVVVGRLPVIPDRGDYDEFAHSPLEVEGCNYVLKADVAAYYQYIDHERLIDEVVAQTGDDLAITAVVELLQGGTGRQFGLPQMNDRSDVLGDLYVDPIRRSLVRRGYAAARYADDFRVACADYNEALEALEHIERSAFELGLVLNEAKTGTPGRETYEDSRTEVRRAEQRLFDEQAIQGITIEEFFASVAGVYSDDDDEDLVDVVIDDVTEESRRLPGIEHDESDSTEESAARLEPTSDQLDVAARVVSIWRDEEARDDYGWGSHIWSTLLRKSLATLETGRDNRAVNAAIALLVHEPHLTPQVCNYLIAVGRDDAALVHGVLNELCGRDRNIVSIWQSLWVAYLAGSVSDGTRRRQRHIAWLKDQVDGAHDAVSAQAALALARRRQLTVDLGARAYDRAPESHRLTAALALAAAREANGVEEVAADQVERWLAEWARKQTWGTRRRVVRRTRLVADGPS</sequence>
<reference evidence="3" key="1">
    <citation type="submission" date="2021-01" db="EMBL/GenBank/DDBJ databases">
        <title>Novel species in genus Nocardioides.</title>
        <authorList>
            <person name="Zhang G."/>
        </authorList>
    </citation>
    <scope>NUCLEOTIDE SEQUENCE</scope>
    <source>
        <strain evidence="3">Zg-536</strain>
    </source>
</reference>
<dbReference type="EMBL" id="JAERTX010000006">
    <property type="protein sequence ID" value="MBM9459801.1"/>
    <property type="molecule type" value="Genomic_DNA"/>
</dbReference>
<dbReference type="CDD" id="cd01646">
    <property type="entry name" value="RT_Bac_retron_I"/>
    <property type="match status" value="1"/>
</dbReference>
<gene>
    <name evidence="3" type="ORF">JK386_07780</name>
</gene>
<evidence type="ECO:0000313" key="3">
    <source>
        <dbReference type="EMBL" id="MBM9459801.1"/>
    </source>
</evidence>
<name>A0A938Y987_9ACTN</name>
<dbReference type="AlphaFoldDB" id="A0A938Y987"/>
<feature type="region of interest" description="Disordered" evidence="1">
    <location>
        <begin position="304"/>
        <end position="329"/>
    </location>
</feature>
<dbReference type="SUPFAM" id="SSF56672">
    <property type="entry name" value="DNA/RNA polymerases"/>
    <property type="match status" value="1"/>
</dbReference>
<dbReference type="RefSeq" id="WP_205291124.1">
    <property type="nucleotide sequence ID" value="NZ_CP074406.1"/>
</dbReference>
<keyword evidence="4" id="KW-1185">Reference proteome</keyword>
<accession>A0A938Y987</accession>
<keyword evidence="3" id="KW-0548">Nucleotidyltransferase</keyword>
<feature type="domain" description="Reverse transcriptase" evidence="2">
    <location>
        <begin position="1"/>
        <end position="273"/>
    </location>
</feature>
<dbReference type="Proteomes" id="UP000663791">
    <property type="component" value="Unassembled WGS sequence"/>
</dbReference>
<protein>
    <submittedName>
        <fullName evidence="3">RNA-directed DNA polymerase</fullName>
    </submittedName>
</protein>
<dbReference type="Pfam" id="PF00078">
    <property type="entry name" value="RVT_1"/>
    <property type="match status" value="1"/>
</dbReference>
<dbReference type="GO" id="GO:0003964">
    <property type="term" value="F:RNA-directed DNA polymerase activity"/>
    <property type="evidence" value="ECO:0007669"/>
    <property type="project" value="UniProtKB-KW"/>
</dbReference>
<evidence type="ECO:0000259" key="2">
    <source>
        <dbReference type="PROSITE" id="PS50878"/>
    </source>
</evidence>
<evidence type="ECO:0000313" key="4">
    <source>
        <dbReference type="Proteomes" id="UP000663791"/>
    </source>
</evidence>
<keyword evidence="3" id="KW-0695">RNA-directed DNA polymerase</keyword>
<evidence type="ECO:0000256" key="1">
    <source>
        <dbReference type="SAM" id="MobiDB-lite"/>
    </source>
</evidence>
<dbReference type="PROSITE" id="PS50878">
    <property type="entry name" value="RT_POL"/>
    <property type="match status" value="1"/>
</dbReference>
<dbReference type="InterPro" id="IPR043502">
    <property type="entry name" value="DNA/RNA_pol_sf"/>
</dbReference>
<organism evidence="3 4">
    <name type="scientific">Nocardioides faecalis</name>
    <dbReference type="NCBI Taxonomy" id="2803858"/>
    <lineage>
        <taxon>Bacteria</taxon>
        <taxon>Bacillati</taxon>
        <taxon>Actinomycetota</taxon>
        <taxon>Actinomycetes</taxon>
        <taxon>Propionibacteriales</taxon>
        <taxon>Nocardioidaceae</taxon>
        <taxon>Nocardioides</taxon>
    </lineage>
</organism>
<proteinExistence type="predicted"/>
<keyword evidence="3" id="KW-0808">Transferase</keyword>
<dbReference type="InterPro" id="IPR000477">
    <property type="entry name" value="RT_dom"/>
</dbReference>
<comment type="caution">
    <text evidence="3">The sequence shown here is derived from an EMBL/GenBank/DDBJ whole genome shotgun (WGS) entry which is preliminary data.</text>
</comment>